<dbReference type="Pfam" id="PF14103">
    <property type="entry name" value="DUF4276"/>
    <property type="match status" value="1"/>
</dbReference>
<proteinExistence type="predicted"/>
<comment type="caution">
    <text evidence="1">The sequence shown here is derived from an EMBL/GenBank/DDBJ whole genome shotgun (WGS) entry which is preliminary data.</text>
</comment>
<organism evidence="1 2">
    <name type="scientific">Azohydromonas caseinilytica</name>
    <dbReference type="NCBI Taxonomy" id="2728836"/>
    <lineage>
        <taxon>Bacteria</taxon>
        <taxon>Pseudomonadati</taxon>
        <taxon>Pseudomonadota</taxon>
        <taxon>Betaproteobacteria</taxon>
        <taxon>Burkholderiales</taxon>
        <taxon>Sphaerotilaceae</taxon>
        <taxon>Azohydromonas</taxon>
    </lineage>
</organism>
<dbReference type="InterPro" id="IPR025455">
    <property type="entry name" value="DUF4276"/>
</dbReference>
<sequence>MMGRIIFLVEEPSMKILLDELLPRLIPGWVVNQHFQCVKHEGKSDLDRSIPIKLRAWKEPGVRFVIVRDNDNQDCVALKQRLVTMCRDAGRSEAIVRLVCQELESWYLGDLGALSRAYDGAKCDTAAMRKRYTDPDSWQKPSVQVEQLIPEFSKQNGARRMARHLSMKNRSRSYLTFLSAVQAAAQGAAHG</sequence>
<gene>
    <name evidence="1" type="ORF">HHL10_25715</name>
</gene>
<protein>
    <submittedName>
        <fullName evidence="1">DUF4276 family protein</fullName>
    </submittedName>
</protein>
<evidence type="ECO:0000313" key="1">
    <source>
        <dbReference type="EMBL" id="NML18372.1"/>
    </source>
</evidence>
<keyword evidence="2" id="KW-1185">Reference proteome</keyword>
<reference evidence="1 2" key="1">
    <citation type="submission" date="2020-04" db="EMBL/GenBank/DDBJ databases">
        <title>Azohydromonas sp. isolated from soil.</title>
        <authorList>
            <person name="Dahal R.H."/>
        </authorList>
    </citation>
    <scope>NUCLEOTIDE SEQUENCE [LARGE SCALE GENOMIC DNA]</scope>
    <source>
        <strain evidence="1 2">G-1-1-14</strain>
    </source>
</reference>
<dbReference type="RefSeq" id="WP_169163269.1">
    <property type="nucleotide sequence ID" value="NZ_JABBFW010000031.1"/>
</dbReference>
<dbReference type="AlphaFoldDB" id="A0A848FGI7"/>
<evidence type="ECO:0000313" key="2">
    <source>
        <dbReference type="Proteomes" id="UP000574067"/>
    </source>
</evidence>
<dbReference type="Proteomes" id="UP000574067">
    <property type="component" value="Unassembled WGS sequence"/>
</dbReference>
<name>A0A848FGI7_9BURK</name>
<accession>A0A848FGI7</accession>
<dbReference type="EMBL" id="JABBFW010000031">
    <property type="protein sequence ID" value="NML18372.1"/>
    <property type="molecule type" value="Genomic_DNA"/>
</dbReference>